<keyword evidence="1 3" id="KW-0547">Nucleotide-binding</keyword>
<protein>
    <submittedName>
        <fullName evidence="7">S-DNA-T family DNA segregation ATPase FtsK/SpoIIIE</fullName>
    </submittedName>
</protein>
<feature type="transmembrane region" description="Helical" evidence="5">
    <location>
        <begin position="21"/>
        <end position="48"/>
    </location>
</feature>
<evidence type="ECO:0000256" key="3">
    <source>
        <dbReference type="PROSITE-ProRule" id="PRU00289"/>
    </source>
</evidence>
<comment type="caution">
    <text evidence="7">The sequence shown here is derived from an EMBL/GenBank/DDBJ whole genome shotgun (WGS) entry which is preliminary data.</text>
</comment>
<keyword evidence="5" id="KW-0812">Transmembrane</keyword>
<evidence type="ECO:0000256" key="1">
    <source>
        <dbReference type="ARBA" id="ARBA00022741"/>
    </source>
</evidence>
<dbReference type="Pfam" id="PF01580">
    <property type="entry name" value="FtsK_SpoIIIE"/>
    <property type="match status" value="1"/>
</dbReference>
<dbReference type="PROSITE" id="PS50901">
    <property type="entry name" value="FTSK"/>
    <property type="match status" value="1"/>
</dbReference>
<reference evidence="7 8" key="1">
    <citation type="submission" date="2019-06" db="EMBL/GenBank/DDBJ databases">
        <title>Sequencing the genomes of 1000 actinobacteria strains.</title>
        <authorList>
            <person name="Klenk H.-P."/>
        </authorList>
    </citation>
    <scope>NUCLEOTIDE SEQUENCE [LARGE SCALE GENOMIC DNA]</scope>
    <source>
        <strain evidence="7 8">DSM 25218</strain>
    </source>
</reference>
<keyword evidence="8" id="KW-1185">Reference proteome</keyword>
<dbReference type="InterPro" id="IPR027417">
    <property type="entry name" value="P-loop_NTPase"/>
</dbReference>
<dbReference type="Proteomes" id="UP000320209">
    <property type="component" value="Unassembled WGS sequence"/>
</dbReference>
<dbReference type="PANTHER" id="PTHR22683">
    <property type="entry name" value="SPORULATION PROTEIN RELATED"/>
    <property type="match status" value="1"/>
</dbReference>
<keyword evidence="5" id="KW-0472">Membrane</keyword>
<feature type="compositionally biased region" description="Basic residues" evidence="4">
    <location>
        <begin position="536"/>
        <end position="545"/>
    </location>
</feature>
<dbReference type="EMBL" id="VFOV01000001">
    <property type="protein sequence ID" value="TQL70071.1"/>
    <property type="molecule type" value="Genomic_DNA"/>
</dbReference>
<accession>A0A543ABV1</accession>
<dbReference type="AlphaFoldDB" id="A0A543ABV1"/>
<dbReference type="PANTHER" id="PTHR22683:SF41">
    <property type="entry name" value="DNA TRANSLOCASE FTSK"/>
    <property type="match status" value="1"/>
</dbReference>
<evidence type="ECO:0000256" key="5">
    <source>
        <dbReference type="SAM" id="Phobius"/>
    </source>
</evidence>
<keyword evidence="5" id="KW-1133">Transmembrane helix</keyword>
<feature type="domain" description="FtsK" evidence="6">
    <location>
        <begin position="231"/>
        <end position="412"/>
    </location>
</feature>
<dbReference type="OrthoDB" id="3217500at2"/>
<dbReference type="GO" id="GO:0003677">
    <property type="term" value="F:DNA binding"/>
    <property type="evidence" value="ECO:0007669"/>
    <property type="project" value="InterPro"/>
</dbReference>
<keyword evidence="2 3" id="KW-0067">ATP-binding</keyword>
<name>A0A543ABV1_9ACTN</name>
<organism evidence="7 8">
    <name type="scientific">Nocardioides albertanoniae</name>
    <dbReference type="NCBI Taxonomy" id="1175486"/>
    <lineage>
        <taxon>Bacteria</taxon>
        <taxon>Bacillati</taxon>
        <taxon>Actinomycetota</taxon>
        <taxon>Actinomycetes</taxon>
        <taxon>Propionibacteriales</taxon>
        <taxon>Nocardioidaceae</taxon>
        <taxon>Nocardioides</taxon>
    </lineage>
</organism>
<evidence type="ECO:0000256" key="4">
    <source>
        <dbReference type="SAM" id="MobiDB-lite"/>
    </source>
</evidence>
<gene>
    <name evidence="7" type="ORF">FB381_3997</name>
</gene>
<feature type="region of interest" description="Disordered" evidence="4">
    <location>
        <begin position="462"/>
        <end position="570"/>
    </location>
</feature>
<feature type="transmembrane region" description="Helical" evidence="5">
    <location>
        <begin position="54"/>
        <end position="78"/>
    </location>
</feature>
<evidence type="ECO:0000259" key="6">
    <source>
        <dbReference type="PROSITE" id="PS50901"/>
    </source>
</evidence>
<dbReference type="InterPro" id="IPR050206">
    <property type="entry name" value="FtsK/SpoIIIE/SftA"/>
</dbReference>
<evidence type="ECO:0000313" key="7">
    <source>
        <dbReference type="EMBL" id="TQL70071.1"/>
    </source>
</evidence>
<feature type="binding site" evidence="3">
    <location>
        <begin position="247"/>
        <end position="254"/>
    </location>
    <ligand>
        <name>ATP</name>
        <dbReference type="ChEBI" id="CHEBI:30616"/>
    </ligand>
</feature>
<dbReference type="InterPro" id="IPR002543">
    <property type="entry name" value="FtsK_dom"/>
</dbReference>
<dbReference type="RefSeq" id="WP_141781874.1">
    <property type="nucleotide sequence ID" value="NZ_VFOV01000001.1"/>
</dbReference>
<dbReference type="GO" id="GO:0005524">
    <property type="term" value="F:ATP binding"/>
    <property type="evidence" value="ECO:0007669"/>
    <property type="project" value="UniProtKB-UniRule"/>
</dbReference>
<dbReference type="Gene3D" id="3.40.50.300">
    <property type="entry name" value="P-loop containing nucleotide triphosphate hydrolases"/>
    <property type="match status" value="1"/>
</dbReference>
<sequence>MGDWISRLLRGATLKLFKATVLVVWFLFTHPGLFLPTAVLGCATAGVLEAASRMGWLLVAGLALGTLLGLAGLLAAWWRFAPSTFARFAGPTGRSTARIVRNWIGRWFRYGILWGFWMRRCGLTKNDRVSGRVLAPRLVKVRSTPAMDRLLVRLPAGMAPSALEGCGDALANAMRASEARVRKHKPGMCWLELEKRNPLAKTIGAIPVPTGGGALDVARLDGLHIGYTDHLEPWRLKIRGNHLFVAGESGSGKGSVIWSMLRSLAPLITTGLVQVWAIDPKGGMELEFGKDMFKRYERDNYEAMAQLFEDAVGVMDDRTIDLRGVARSFTVSPETPLVILLVDELADVTELNEDRQIQNRIENAMGRLLTKGRAPGFAVVACTQIVTKDVVRWRDLFTIRIALRLKTFGQVDMSLGEGAHDAGAYCEAIPEDLQGIGYVRLEGRSEPVRVRAGYVTDEEIQDMNDAYPAGGRTLVPTGRRDHHDDTTTLEPDTATTSNRIGLAETDLVPAVARTKNTRPGDNRPPRGPSSPNGAPRTRKPRKPRNRRDSLEVVAGEVVGSSDSTDVEVLS</sequence>
<dbReference type="SUPFAM" id="SSF52540">
    <property type="entry name" value="P-loop containing nucleoside triphosphate hydrolases"/>
    <property type="match status" value="1"/>
</dbReference>
<proteinExistence type="predicted"/>
<evidence type="ECO:0000313" key="8">
    <source>
        <dbReference type="Proteomes" id="UP000320209"/>
    </source>
</evidence>
<evidence type="ECO:0000256" key="2">
    <source>
        <dbReference type="ARBA" id="ARBA00022840"/>
    </source>
</evidence>